<feature type="domain" description="Integrase catalytic" evidence="1">
    <location>
        <begin position="99"/>
        <end position="263"/>
    </location>
</feature>
<dbReference type="EMBL" id="SACK01000025">
    <property type="protein sequence ID" value="RVT95867.1"/>
    <property type="molecule type" value="Genomic_DNA"/>
</dbReference>
<reference evidence="2 3" key="1">
    <citation type="submission" date="2019-01" db="EMBL/GenBank/DDBJ databases">
        <authorList>
            <person name="Chen W.-M."/>
        </authorList>
    </citation>
    <scope>NUCLEOTIDE SEQUENCE [LARGE SCALE GENOMIC DNA]</scope>
    <source>
        <strain evidence="2 3">YBJ-36</strain>
    </source>
</reference>
<dbReference type="SUPFAM" id="SSF53098">
    <property type="entry name" value="Ribonuclease H-like"/>
    <property type="match status" value="1"/>
</dbReference>
<dbReference type="OrthoDB" id="930609at2"/>
<dbReference type="InterPro" id="IPR001584">
    <property type="entry name" value="Integrase_cat-core"/>
</dbReference>
<evidence type="ECO:0000313" key="3">
    <source>
        <dbReference type="Proteomes" id="UP000282759"/>
    </source>
</evidence>
<dbReference type="NCBIfam" id="NF033516">
    <property type="entry name" value="transpos_IS3"/>
    <property type="match status" value="1"/>
</dbReference>
<protein>
    <submittedName>
        <fullName evidence="2">IS3 family transposase</fullName>
    </submittedName>
</protein>
<dbReference type="AlphaFoldDB" id="A0A3S2WVF7"/>
<dbReference type="PROSITE" id="PS50994">
    <property type="entry name" value="INTEGRASE"/>
    <property type="match status" value="1"/>
</dbReference>
<proteinExistence type="predicted"/>
<comment type="caution">
    <text evidence="2">The sequence shown here is derived from an EMBL/GenBank/DDBJ whole genome shotgun (WGS) entry which is preliminary data.</text>
</comment>
<dbReference type="PANTHER" id="PTHR47515:SF2">
    <property type="entry name" value="INTEGRASE CORE DOMAIN PROTEIN"/>
    <property type="match status" value="1"/>
</dbReference>
<accession>A0A3S2WVF7</accession>
<dbReference type="GO" id="GO:0003676">
    <property type="term" value="F:nucleic acid binding"/>
    <property type="evidence" value="ECO:0007669"/>
    <property type="project" value="InterPro"/>
</dbReference>
<dbReference type="Proteomes" id="UP000282759">
    <property type="component" value="Unassembled WGS sequence"/>
</dbReference>
<name>A0A3S2WVF7_9SPHI</name>
<dbReference type="GO" id="GO:0015074">
    <property type="term" value="P:DNA integration"/>
    <property type="evidence" value="ECO:0007669"/>
    <property type="project" value="InterPro"/>
</dbReference>
<dbReference type="InterPro" id="IPR048020">
    <property type="entry name" value="Transpos_IS3"/>
</dbReference>
<dbReference type="PANTHER" id="PTHR47515">
    <property type="entry name" value="LOW CALCIUM RESPONSE LOCUS PROTEIN T"/>
    <property type="match status" value="1"/>
</dbReference>
<dbReference type="Gene3D" id="3.30.420.10">
    <property type="entry name" value="Ribonuclease H-like superfamily/Ribonuclease H"/>
    <property type="match status" value="1"/>
</dbReference>
<gene>
    <name evidence="2" type="ORF">EOD41_20535</name>
</gene>
<organism evidence="2 3">
    <name type="scientific">Mucilaginibacter limnophilus</name>
    <dbReference type="NCBI Taxonomy" id="1932778"/>
    <lineage>
        <taxon>Bacteria</taxon>
        <taxon>Pseudomonadati</taxon>
        <taxon>Bacteroidota</taxon>
        <taxon>Sphingobacteriia</taxon>
        <taxon>Sphingobacteriales</taxon>
        <taxon>Sphingobacteriaceae</taxon>
        <taxon>Mucilaginibacter</taxon>
    </lineage>
</organism>
<evidence type="ECO:0000313" key="2">
    <source>
        <dbReference type="EMBL" id="RVT95867.1"/>
    </source>
</evidence>
<sequence>MVAYLLESYSVSISRACRVARLPKSMYYYKNVRDDSETINKLVELAEKHPTEGQDLYYSRIRQQGFQWNYKRVRRVYLLLGMNKRRKVRRRVPARVKVPLIVPEQAGDTWSMDFMCDVLVNKRRFRTLNIIDDYNREAIAVEAAYTIPAIRVTQILERTIHEQGKPNCIRVDNGPEFNSKEFKDWCESKDIIVQFTQPGKPMQNGYMERFNRTFMENILDAYLFEDINQVQVLADEWMEDYNYSRPHEALGGITPNLYKQLNCGDIENSTEFPTSPQFQQQ</sequence>
<dbReference type="InterPro" id="IPR036397">
    <property type="entry name" value="RNaseH_sf"/>
</dbReference>
<dbReference type="Pfam" id="PF13683">
    <property type="entry name" value="rve_3"/>
    <property type="match status" value="1"/>
</dbReference>
<evidence type="ECO:0000259" key="1">
    <source>
        <dbReference type="PROSITE" id="PS50994"/>
    </source>
</evidence>
<dbReference type="InterPro" id="IPR012337">
    <property type="entry name" value="RNaseH-like_sf"/>
</dbReference>
<keyword evidence="3" id="KW-1185">Reference proteome</keyword>